<evidence type="ECO:0000256" key="1">
    <source>
        <dbReference type="ARBA" id="ARBA00006141"/>
    </source>
</evidence>
<dbReference type="OrthoDB" id="10260625at2759"/>
<comment type="similarity">
    <text evidence="1">Belongs to the 14-3-3 family.</text>
</comment>
<dbReference type="Proteomes" id="UP000002872">
    <property type="component" value="Unassembled WGS sequence"/>
</dbReference>
<dbReference type="FunCoup" id="I3EIC0">
    <property type="interactions" value="152"/>
</dbReference>
<evidence type="ECO:0000259" key="3">
    <source>
        <dbReference type="SMART" id="SM00101"/>
    </source>
</evidence>
<reference evidence="4" key="1">
    <citation type="submission" date="2011-01" db="EMBL/GenBank/DDBJ databases">
        <title>The Genome Sequence of Nematocida parisii strain ERTm3.</title>
        <authorList>
            <consortium name="The Broad Institute Genome Sequencing Platform"/>
            <consortium name="The Broad Institute Genome Sequencing Center for Infectious Disease"/>
            <person name="Cuomo C."/>
            <person name="Troemel E."/>
            <person name="Young S.K."/>
            <person name="Zeng Q."/>
            <person name="Gargeya S."/>
            <person name="Fitzgerald M."/>
            <person name="Haas B."/>
            <person name="Abouelleil A."/>
            <person name="Alvarado L."/>
            <person name="Arachchi H.M."/>
            <person name="Berlin A."/>
            <person name="Chapman S.B."/>
            <person name="Gearin G."/>
            <person name="Goldberg J."/>
            <person name="Griggs A."/>
            <person name="Gujja S."/>
            <person name="Hansen M."/>
            <person name="Heiman D."/>
            <person name="Howarth C."/>
            <person name="Larimer J."/>
            <person name="Lui A."/>
            <person name="MacDonald P.J.P."/>
            <person name="McCowen C."/>
            <person name="Montmayeur A."/>
            <person name="Murphy C."/>
            <person name="Neiman D."/>
            <person name="Pearson M."/>
            <person name="Priest M."/>
            <person name="Roberts A."/>
            <person name="Saif S."/>
            <person name="Shea T."/>
            <person name="Sisk P."/>
            <person name="Stolte C."/>
            <person name="Sykes S."/>
            <person name="Wortman J."/>
            <person name="Nusbaum C."/>
            <person name="Birren B."/>
        </authorList>
    </citation>
    <scope>NUCLEOTIDE SEQUENCE</scope>
    <source>
        <strain evidence="4">ERTm3</strain>
    </source>
</reference>
<evidence type="ECO:0000313" key="4">
    <source>
        <dbReference type="EMBL" id="EIJ88967.1"/>
    </source>
</evidence>
<dbReference type="Gene3D" id="1.20.190.20">
    <property type="entry name" value="14-3-3 domain"/>
    <property type="match status" value="1"/>
</dbReference>
<dbReference type="PRINTS" id="PR00305">
    <property type="entry name" value="1433ZETA"/>
</dbReference>
<evidence type="ECO:0000256" key="2">
    <source>
        <dbReference type="PIRSR" id="PIRSR000868-1"/>
    </source>
</evidence>
<dbReference type="InParanoid" id="I3EIC0"/>
<dbReference type="STRING" id="935791.I3EIC0"/>
<feature type="domain" description="14-3-3" evidence="3">
    <location>
        <begin position="5"/>
        <end position="251"/>
    </location>
</feature>
<dbReference type="InterPro" id="IPR023410">
    <property type="entry name" value="14-3-3_domain"/>
</dbReference>
<proteinExistence type="inferred from homology"/>
<dbReference type="AlphaFoldDB" id="I3EIC0"/>
<dbReference type="PIRSF" id="PIRSF000868">
    <property type="entry name" value="14-3-3"/>
    <property type="match status" value="1"/>
</dbReference>
<feature type="site" description="Interaction with phosphoserine on interacting protein" evidence="2">
    <location>
        <position position="140"/>
    </location>
</feature>
<dbReference type="SMART" id="SM00101">
    <property type="entry name" value="14_3_3"/>
    <property type="match status" value="1"/>
</dbReference>
<keyword evidence="5" id="KW-1185">Reference proteome</keyword>
<dbReference type="PANTHER" id="PTHR18860">
    <property type="entry name" value="14-3-3 PROTEIN"/>
    <property type="match status" value="1"/>
</dbReference>
<dbReference type="InterPro" id="IPR000308">
    <property type="entry name" value="14-3-3"/>
</dbReference>
<protein>
    <submittedName>
        <fullName evidence="4">14-3-3 family protein beta/alpha</fullName>
    </submittedName>
</protein>
<gene>
    <name evidence="4" type="ORF">NEQG_00786</name>
</gene>
<dbReference type="InterPro" id="IPR036815">
    <property type="entry name" value="14-3-3_dom_sf"/>
</dbReference>
<dbReference type="EMBL" id="GL870877">
    <property type="protein sequence ID" value="EIJ88967.1"/>
    <property type="molecule type" value="Genomic_DNA"/>
</dbReference>
<feature type="site" description="Interaction with phosphoserine on interacting protein" evidence="2">
    <location>
        <position position="61"/>
    </location>
</feature>
<dbReference type="Pfam" id="PF00244">
    <property type="entry name" value="14-3-3"/>
    <property type="match status" value="1"/>
</dbReference>
<sequence length="251" mass="28795">METYEECVYKAKLSEKAERFKQMVECMKTAVKQASSIGKSIGIEERNMLSVAYKNQVGVRRTSWRILTKSLQECKLAEQNSSGAVNEKHIQIIMDYIKTVESELNGICDDLLSLLDSYLIQETAKDSQVFFLKMKGDYLRYKAEIANNEYLAEVSQQAHDAYQKAMEIANANLPPTNPTRLGLYLNYSVFCFEILNERTRAIEMGKKAFDEAISELDSLTEESYKDSTLIMQLLRDNLSLWTTEYAEEVAY</sequence>
<organism evidence="4 5">
    <name type="scientific">Nematocida parisii (strain ERTm3)</name>
    <name type="common">Nematode killer fungus</name>
    <dbReference type="NCBI Taxonomy" id="935791"/>
    <lineage>
        <taxon>Eukaryota</taxon>
        <taxon>Fungi</taxon>
        <taxon>Fungi incertae sedis</taxon>
        <taxon>Microsporidia</taxon>
        <taxon>Nematocida</taxon>
    </lineage>
</organism>
<name>I3EIC0_NEMP3</name>
<dbReference type="VEuPathDB" id="MicrosporidiaDB:NEQG_00786"/>
<dbReference type="OMA" id="SKGTDKH"/>
<dbReference type="HOGENOM" id="CLU_058290_0_0_1"/>
<dbReference type="CDD" id="cd08774">
    <property type="entry name" value="14-3-3"/>
    <property type="match status" value="1"/>
</dbReference>
<dbReference type="SUPFAM" id="SSF48445">
    <property type="entry name" value="14-3-3 protein"/>
    <property type="match status" value="1"/>
</dbReference>
<accession>I3EIC0</accession>
<evidence type="ECO:0000313" key="5">
    <source>
        <dbReference type="Proteomes" id="UP000002872"/>
    </source>
</evidence>